<evidence type="ECO:0008006" key="3">
    <source>
        <dbReference type="Google" id="ProtNLM"/>
    </source>
</evidence>
<reference evidence="1" key="1">
    <citation type="journal article" date="2014" name="Int. J. Syst. Evol. Microbiol.">
        <title>Complete genome sequence of Corynebacterium casei LMG S-19264T (=DSM 44701T), isolated from a smear-ripened cheese.</title>
        <authorList>
            <consortium name="US DOE Joint Genome Institute (JGI-PGF)"/>
            <person name="Walter F."/>
            <person name="Albersmeier A."/>
            <person name="Kalinowski J."/>
            <person name="Ruckert C."/>
        </authorList>
    </citation>
    <scope>NUCLEOTIDE SEQUENCE</scope>
    <source>
        <strain evidence="1">JCM 12580</strain>
    </source>
</reference>
<dbReference type="AlphaFoldDB" id="A0A917Q2A9"/>
<dbReference type="Pfam" id="PF11964">
    <property type="entry name" value="SpoIIAA-like"/>
    <property type="match status" value="1"/>
</dbReference>
<accession>A0A917Q2A9</accession>
<dbReference type="InterPro" id="IPR036513">
    <property type="entry name" value="STAS_dom_sf"/>
</dbReference>
<reference evidence="1" key="2">
    <citation type="submission" date="2020-09" db="EMBL/GenBank/DDBJ databases">
        <authorList>
            <person name="Sun Q."/>
            <person name="Ohkuma M."/>
        </authorList>
    </citation>
    <scope>NUCLEOTIDE SEQUENCE</scope>
    <source>
        <strain evidence="1">JCM 12580</strain>
    </source>
</reference>
<gene>
    <name evidence="1" type="ORF">GCM10007063_31760</name>
</gene>
<organism evidence="1 2">
    <name type="scientific">Lentibacillus kapialis</name>
    <dbReference type="NCBI Taxonomy" id="340214"/>
    <lineage>
        <taxon>Bacteria</taxon>
        <taxon>Bacillati</taxon>
        <taxon>Bacillota</taxon>
        <taxon>Bacilli</taxon>
        <taxon>Bacillales</taxon>
        <taxon>Bacillaceae</taxon>
        <taxon>Lentibacillus</taxon>
    </lineage>
</organism>
<dbReference type="SUPFAM" id="SSF52091">
    <property type="entry name" value="SpoIIaa-like"/>
    <property type="match status" value="1"/>
</dbReference>
<dbReference type="EMBL" id="BMNQ01000070">
    <property type="protein sequence ID" value="GGK06865.1"/>
    <property type="molecule type" value="Genomic_DNA"/>
</dbReference>
<comment type="caution">
    <text evidence="1">The sequence shown here is derived from an EMBL/GenBank/DDBJ whole genome shotgun (WGS) entry which is preliminary data.</text>
</comment>
<sequence length="118" mass="13288">MLDIKGGKKGEILEVTTEGTATQDDLQKFEGALKAKKLQEEPLNILFIFKNIDGNTPKAMLKGWKIVTHLKSIKKSAIVADETFVGLNENIEKMIPGVEIHQYPLEELEAAREWLRRG</sequence>
<protein>
    <recommendedName>
        <fullName evidence="3">STAS/SEC14 domain-containing protein</fullName>
    </recommendedName>
</protein>
<keyword evidence="2" id="KW-1185">Reference proteome</keyword>
<evidence type="ECO:0000313" key="2">
    <source>
        <dbReference type="Proteomes" id="UP000658382"/>
    </source>
</evidence>
<evidence type="ECO:0000313" key="1">
    <source>
        <dbReference type="EMBL" id="GGK06865.1"/>
    </source>
</evidence>
<dbReference type="Gene3D" id="3.40.50.10600">
    <property type="entry name" value="SpoIIaa-like domains"/>
    <property type="match status" value="1"/>
</dbReference>
<proteinExistence type="predicted"/>
<dbReference type="RefSeq" id="WP_188634093.1">
    <property type="nucleotide sequence ID" value="NZ_BMNQ01000070.1"/>
</dbReference>
<dbReference type="InterPro" id="IPR021866">
    <property type="entry name" value="SpoIIAA-like"/>
</dbReference>
<dbReference type="InterPro" id="IPR038396">
    <property type="entry name" value="SpoIIAA-like_sf"/>
</dbReference>
<dbReference type="Proteomes" id="UP000658382">
    <property type="component" value="Unassembled WGS sequence"/>
</dbReference>
<name>A0A917Q2A9_9BACI</name>